<organism evidence="2 3">
    <name type="scientific">Sphenodon punctatus</name>
    <name type="common">Tuatara</name>
    <name type="synonym">Hatteria punctata</name>
    <dbReference type="NCBI Taxonomy" id="8508"/>
    <lineage>
        <taxon>Eukaryota</taxon>
        <taxon>Metazoa</taxon>
        <taxon>Chordata</taxon>
        <taxon>Craniata</taxon>
        <taxon>Vertebrata</taxon>
        <taxon>Euteleostomi</taxon>
        <taxon>Lepidosauria</taxon>
        <taxon>Sphenodontia</taxon>
        <taxon>Sphenodontidae</taxon>
        <taxon>Sphenodon</taxon>
    </lineage>
</organism>
<dbReference type="GO" id="GO:0090162">
    <property type="term" value="P:establishment of epithelial cell polarity"/>
    <property type="evidence" value="ECO:0007669"/>
    <property type="project" value="InterPro"/>
</dbReference>
<dbReference type="GO" id="GO:0036064">
    <property type="term" value="C:ciliary basal body"/>
    <property type="evidence" value="ECO:0007669"/>
    <property type="project" value="TreeGrafter"/>
</dbReference>
<dbReference type="GO" id="GO:0005814">
    <property type="term" value="C:centriole"/>
    <property type="evidence" value="ECO:0007669"/>
    <property type="project" value="TreeGrafter"/>
</dbReference>
<dbReference type="PANTHER" id="PTHR33689">
    <property type="entry name" value="FAS-BINDING FACTOR 1"/>
    <property type="match status" value="1"/>
</dbReference>
<dbReference type="GeneTree" id="ENSGT00970000197298"/>
<reference evidence="2" key="2">
    <citation type="submission" date="2025-09" db="UniProtKB">
        <authorList>
            <consortium name="Ensembl"/>
        </authorList>
    </citation>
    <scope>IDENTIFICATION</scope>
</reference>
<reference evidence="2" key="1">
    <citation type="submission" date="2025-08" db="UniProtKB">
        <authorList>
            <consortium name="Ensembl"/>
        </authorList>
    </citation>
    <scope>IDENTIFICATION</scope>
</reference>
<dbReference type="GO" id="GO:0060271">
    <property type="term" value="P:cilium assembly"/>
    <property type="evidence" value="ECO:0007669"/>
    <property type="project" value="InterPro"/>
</dbReference>
<sequence>MAANPKKGLKGSIDDVLGDLLGDDDEIPFKSNKPSPLSRDGRGRPRGIISRVSKRSLLEDDFFSKLATEEGAASEESDVSEVDPQALLETLKDMDDMEADLLGIKKPSAAPGRTTGKSSEKLEPSSDWTKPAGKLTVPAKGEGDFLLKWTHFWARPPR</sequence>
<proteinExistence type="predicted"/>
<dbReference type="InterPro" id="IPR033561">
    <property type="entry name" value="FBF1"/>
</dbReference>
<dbReference type="Proteomes" id="UP000694392">
    <property type="component" value="Unplaced"/>
</dbReference>
<evidence type="ECO:0000313" key="2">
    <source>
        <dbReference type="Ensembl" id="ENSSPUP00000010796.1"/>
    </source>
</evidence>
<evidence type="ECO:0008006" key="4">
    <source>
        <dbReference type="Google" id="ProtNLM"/>
    </source>
</evidence>
<name>A0A8D0GU50_SPHPU</name>
<feature type="region of interest" description="Disordered" evidence="1">
    <location>
        <begin position="22"/>
        <end position="48"/>
    </location>
</feature>
<dbReference type="Ensembl" id="ENSSPUT00000011515.1">
    <property type="protein sequence ID" value="ENSSPUP00000010796.1"/>
    <property type="gene ID" value="ENSSPUG00000008319.1"/>
</dbReference>
<dbReference type="AlphaFoldDB" id="A0A8D0GU50"/>
<feature type="region of interest" description="Disordered" evidence="1">
    <location>
        <begin position="103"/>
        <end position="136"/>
    </location>
</feature>
<keyword evidence="3" id="KW-1185">Reference proteome</keyword>
<evidence type="ECO:0000256" key="1">
    <source>
        <dbReference type="SAM" id="MobiDB-lite"/>
    </source>
</evidence>
<accession>A0A8D0GU50</accession>
<dbReference type="OMA" id="WTHFWAR"/>
<evidence type="ECO:0000313" key="3">
    <source>
        <dbReference type="Proteomes" id="UP000694392"/>
    </source>
</evidence>
<dbReference type="PANTHER" id="PTHR33689:SF1">
    <property type="entry name" value="FAS-BINDING FACTOR 1"/>
    <property type="match status" value="1"/>
</dbReference>
<dbReference type="GO" id="GO:0097539">
    <property type="term" value="C:ciliary transition fiber"/>
    <property type="evidence" value="ECO:0007669"/>
    <property type="project" value="InterPro"/>
</dbReference>
<protein>
    <recommendedName>
        <fullName evidence="4">Fas-binding factor 1</fullName>
    </recommendedName>
</protein>